<sequence length="328" mass="37215">MRASAILKLALVALSTIGVLGHPYLSERELQEYKLNQARGIEALGNCLASPEMHEHQKRMIEERTAALQHIRKARGVEFTLESRDKLSWLKWLSSTHEKHGHSKDPQDLFNFKWNEAPKANTAGCVLTPQSIYGPFWKDSQPERQDLRAGEEGVYMRLAMQVIDVTTCMPMQGARVDAWHANAMGTYSGNATGFLRGFQWSSGHGTADFDTIFPGHYTDRATHVHVTVRPEGGKRYAHEGMIYFDEGVRGWIERNGAYKNNKQELKLNQDDDFAPMSASDRFDPLVQWQWVGRYISDGILAWIALGVNASDMGVPQPRKRTFDDHLDR</sequence>
<accession>A0A1Y1Z396</accession>
<proteinExistence type="predicted"/>
<name>A0A1Y1Z396_9PLEO</name>
<keyword evidence="2" id="KW-0560">Oxidoreductase</keyword>
<dbReference type="SUPFAM" id="SSF49482">
    <property type="entry name" value="Aromatic compound dioxygenase"/>
    <property type="match status" value="1"/>
</dbReference>
<dbReference type="STRING" id="1231657.A0A1Y1Z396"/>
<evidence type="ECO:0000313" key="2">
    <source>
        <dbReference type="EMBL" id="ORY04666.1"/>
    </source>
</evidence>
<keyword evidence="2" id="KW-0223">Dioxygenase</keyword>
<dbReference type="GO" id="GO:0016702">
    <property type="term" value="F:oxidoreductase activity, acting on single donors with incorporation of molecular oxygen, incorporation of two atoms of oxygen"/>
    <property type="evidence" value="ECO:0007669"/>
    <property type="project" value="InterPro"/>
</dbReference>
<feature type="signal peptide" evidence="1">
    <location>
        <begin position="1"/>
        <end position="21"/>
    </location>
</feature>
<reference evidence="2 3" key="1">
    <citation type="submission" date="2016-07" db="EMBL/GenBank/DDBJ databases">
        <title>Pervasive Adenine N6-methylation of Active Genes in Fungi.</title>
        <authorList>
            <consortium name="DOE Joint Genome Institute"/>
            <person name="Mondo S.J."/>
            <person name="Dannebaum R.O."/>
            <person name="Kuo R.C."/>
            <person name="Labutti K."/>
            <person name="Haridas S."/>
            <person name="Kuo A."/>
            <person name="Salamov A."/>
            <person name="Ahrendt S.R."/>
            <person name="Lipzen A."/>
            <person name="Sullivan W."/>
            <person name="Andreopoulos W.B."/>
            <person name="Clum A."/>
            <person name="Lindquist E."/>
            <person name="Daum C."/>
            <person name="Ramamoorthy G.K."/>
            <person name="Gryganskyi A."/>
            <person name="Culley D."/>
            <person name="Magnuson J.K."/>
            <person name="James T.Y."/>
            <person name="O'Malley M.A."/>
            <person name="Stajich J.E."/>
            <person name="Spatafora J.W."/>
            <person name="Visel A."/>
            <person name="Grigoriev I.V."/>
        </authorList>
    </citation>
    <scope>NUCLEOTIDE SEQUENCE [LARGE SCALE GENOMIC DNA]</scope>
    <source>
        <strain evidence="2 3">CBS 115471</strain>
    </source>
</reference>
<dbReference type="Proteomes" id="UP000193144">
    <property type="component" value="Unassembled WGS sequence"/>
</dbReference>
<keyword evidence="3" id="KW-1185">Reference proteome</keyword>
<dbReference type="InterPro" id="IPR015889">
    <property type="entry name" value="Intradiol_dOase_core"/>
</dbReference>
<dbReference type="AlphaFoldDB" id="A0A1Y1Z396"/>
<dbReference type="PANTHER" id="PTHR34315:SF1">
    <property type="entry name" value="INTRADIOL RING-CLEAVAGE DIOXYGENASES DOMAIN-CONTAINING PROTEIN-RELATED"/>
    <property type="match status" value="1"/>
</dbReference>
<organism evidence="2 3">
    <name type="scientific">Clohesyomyces aquaticus</name>
    <dbReference type="NCBI Taxonomy" id="1231657"/>
    <lineage>
        <taxon>Eukaryota</taxon>
        <taxon>Fungi</taxon>
        <taxon>Dikarya</taxon>
        <taxon>Ascomycota</taxon>
        <taxon>Pezizomycotina</taxon>
        <taxon>Dothideomycetes</taxon>
        <taxon>Pleosporomycetidae</taxon>
        <taxon>Pleosporales</taxon>
        <taxon>Lindgomycetaceae</taxon>
        <taxon>Clohesyomyces</taxon>
    </lineage>
</organism>
<dbReference type="Gene3D" id="2.60.130.10">
    <property type="entry name" value="Aromatic compound dioxygenase"/>
    <property type="match status" value="1"/>
</dbReference>
<keyword evidence="1" id="KW-0732">Signal</keyword>
<dbReference type="EMBL" id="MCFA01000133">
    <property type="protein sequence ID" value="ORY04666.1"/>
    <property type="molecule type" value="Genomic_DNA"/>
</dbReference>
<gene>
    <name evidence="2" type="ORF">BCR34DRAFT_491328</name>
</gene>
<dbReference type="GO" id="GO:0008199">
    <property type="term" value="F:ferric iron binding"/>
    <property type="evidence" value="ECO:0007669"/>
    <property type="project" value="InterPro"/>
</dbReference>
<comment type="caution">
    <text evidence="2">The sequence shown here is derived from an EMBL/GenBank/DDBJ whole genome shotgun (WGS) entry which is preliminary data.</text>
</comment>
<dbReference type="PANTHER" id="PTHR34315">
    <property type="match status" value="1"/>
</dbReference>
<feature type="chain" id="PRO_5012621161" evidence="1">
    <location>
        <begin position="22"/>
        <end position="328"/>
    </location>
</feature>
<evidence type="ECO:0000256" key="1">
    <source>
        <dbReference type="SAM" id="SignalP"/>
    </source>
</evidence>
<evidence type="ECO:0000313" key="3">
    <source>
        <dbReference type="Proteomes" id="UP000193144"/>
    </source>
</evidence>
<dbReference type="OrthoDB" id="121380at2759"/>
<protein>
    <submittedName>
        <fullName evidence="2">Intradiol ring-cleavage dioxygenase</fullName>
    </submittedName>
</protein>